<dbReference type="EMBL" id="CM007381">
    <property type="protein sequence ID" value="ONK81397.1"/>
    <property type="molecule type" value="Genomic_DNA"/>
</dbReference>
<evidence type="ECO:0000313" key="3">
    <source>
        <dbReference type="Proteomes" id="UP000243459"/>
    </source>
</evidence>
<gene>
    <name evidence="2" type="ORF">A4U43_C01F28660</name>
</gene>
<accession>A0A5P1FVC0</accession>
<protein>
    <submittedName>
        <fullName evidence="2">Uncharacterized protein</fullName>
    </submittedName>
</protein>
<feature type="region of interest" description="Disordered" evidence="1">
    <location>
        <begin position="1"/>
        <end position="42"/>
    </location>
</feature>
<proteinExistence type="predicted"/>
<feature type="compositionally biased region" description="Basic and acidic residues" evidence="1">
    <location>
        <begin position="138"/>
        <end position="164"/>
    </location>
</feature>
<keyword evidence="3" id="KW-1185">Reference proteome</keyword>
<sequence>MSPLAQPQASSAQRPRLHRLESLSRPPPEPAPHKSQPYLTALRGSDQLPAKLPSAQGLRRFAIYTRPSALVILRPKNSKARNKNHIPPPPKILNLDPIQVNLIKRKWLTWVKDHFKEVWWWRARGSRASSARTAMSTPKREWGDGRPQRENRLNPRLEGRREGGGRNSLLIRAGGREGRERERGAGAGERGNQNENGRGRAISDFCTGERKEEFSAVIRGF</sequence>
<reference evidence="3" key="1">
    <citation type="journal article" date="2017" name="Nat. Commun.">
        <title>The asparagus genome sheds light on the origin and evolution of a young Y chromosome.</title>
        <authorList>
            <person name="Harkess A."/>
            <person name="Zhou J."/>
            <person name="Xu C."/>
            <person name="Bowers J.E."/>
            <person name="Van der Hulst R."/>
            <person name="Ayyampalayam S."/>
            <person name="Mercati F."/>
            <person name="Riccardi P."/>
            <person name="McKain M.R."/>
            <person name="Kakrana A."/>
            <person name="Tang H."/>
            <person name="Ray J."/>
            <person name="Groenendijk J."/>
            <person name="Arikit S."/>
            <person name="Mathioni S.M."/>
            <person name="Nakano M."/>
            <person name="Shan H."/>
            <person name="Telgmann-Rauber A."/>
            <person name="Kanno A."/>
            <person name="Yue Z."/>
            <person name="Chen H."/>
            <person name="Li W."/>
            <person name="Chen Y."/>
            <person name="Xu X."/>
            <person name="Zhang Y."/>
            <person name="Luo S."/>
            <person name="Chen H."/>
            <person name="Gao J."/>
            <person name="Mao Z."/>
            <person name="Pires J.C."/>
            <person name="Luo M."/>
            <person name="Kudrna D."/>
            <person name="Wing R.A."/>
            <person name="Meyers B.C."/>
            <person name="Yi K."/>
            <person name="Kong H."/>
            <person name="Lavrijsen P."/>
            <person name="Sunseri F."/>
            <person name="Falavigna A."/>
            <person name="Ye Y."/>
            <person name="Leebens-Mack J.H."/>
            <person name="Chen G."/>
        </authorList>
    </citation>
    <scope>NUCLEOTIDE SEQUENCE [LARGE SCALE GENOMIC DNA]</scope>
    <source>
        <strain evidence="3">cv. DH0086</strain>
    </source>
</reference>
<organism evidence="2 3">
    <name type="scientific">Asparagus officinalis</name>
    <name type="common">Garden asparagus</name>
    <dbReference type="NCBI Taxonomy" id="4686"/>
    <lineage>
        <taxon>Eukaryota</taxon>
        <taxon>Viridiplantae</taxon>
        <taxon>Streptophyta</taxon>
        <taxon>Embryophyta</taxon>
        <taxon>Tracheophyta</taxon>
        <taxon>Spermatophyta</taxon>
        <taxon>Magnoliopsida</taxon>
        <taxon>Liliopsida</taxon>
        <taxon>Asparagales</taxon>
        <taxon>Asparagaceae</taxon>
        <taxon>Asparagoideae</taxon>
        <taxon>Asparagus</taxon>
    </lineage>
</organism>
<dbReference type="Gramene" id="ONK81397">
    <property type="protein sequence ID" value="ONK81397"/>
    <property type="gene ID" value="A4U43_C01F28660"/>
</dbReference>
<feature type="compositionally biased region" description="Polar residues" evidence="1">
    <location>
        <begin position="1"/>
        <end position="13"/>
    </location>
</feature>
<feature type="compositionally biased region" description="Basic and acidic residues" evidence="1">
    <location>
        <begin position="174"/>
        <end position="184"/>
    </location>
</feature>
<dbReference type="AlphaFoldDB" id="A0A5P1FVC0"/>
<evidence type="ECO:0000256" key="1">
    <source>
        <dbReference type="SAM" id="MobiDB-lite"/>
    </source>
</evidence>
<evidence type="ECO:0000313" key="2">
    <source>
        <dbReference type="EMBL" id="ONK81397.1"/>
    </source>
</evidence>
<name>A0A5P1FVC0_ASPOF</name>
<feature type="region of interest" description="Disordered" evidence="1">
    <location>
        <begin position="130"/>
        <end position="204"/>
    </location>
</feature>
<feature type="compositionally biased region" description="Low complexity" evidence="1">
    <location>
        <begin position="190"/>
        <end position="200"/>
    </location>
</feature>
<dbReference type="Proteomes" id="UP000243459">
    <property type="component" value="Chromosome 1"/>
</dbReference>